<feature type="signal peptide" evidence="1">
    <location>
        <begin position="1"/>
        <end position="25"/>
    </location>
</feature>
<organism evidence="2 3">
    <name type="scientific">Acrocarpospora pleiomorpha</name>
    <dbReference type="NCBI Taxonomy" id="90975"/>
    <lineage>
        <taxon>Bacteria</taxon>
        <taxon>Bacillati</taxon>
        <taxon>Actinomycetota</taxon>
        <taxon>Actinomycetes</taxon>
        <taxon>Streptosporangiales</taxon>
        <taxon>Streptosporangiaceae</taxon>
        <taxon>Acrocarpospora</taxon>
    </lineage>
</organism>
<dbReference type="RefSeq" id="WP_155344016.1">
    <property type="nucleotide sequence ID" value="NZ_BAAAHM010000004.1"/>
</dbReference>
<feature type="chain" id="PRO_5024449930" description="Peptidase inhibitor family I36" evidence="1">
    <location>
        <begin position="26"/>
        <end position="120"/>
    </location>
</feature>
<name>A0A5M3XFH8_9ACTN</name>
<sequence>MPGKWVRTALAVAAATVLLPAPANAATPCPFPGPLCLYDGPSFTGTVFTASALNPATGVCVDLTAHGWGGGRVKSAINRNTKTAVLYNSTNCTLSGPFQYIFPNQLVSPVGLTANSAYVY</sequence>
<evidence type="ECO:0008006" key="4">
    <source>
        <dbReference type="Google" id="ProtNLM"/>
    </source>
</evidence>
<reference evidence="2 3" key="1">
    <citation type="submission" date="2019-10" db="EMBL/GenBank/DDBJ databases">
        <title>Whole genome shotgun sequence of Acrocarpospora pleiomorpha NBRC 16267.</title>
        <authorList>
            <person name="Ichikawa N."/>
            <person name="Kimura A."/>
            <person name="Kitahashi Y."/>
            <person name="Komaki H."/>
            <person name="Oguchi A."/>
        </authorList>
    </citation>
    <scope>NUCLEOTIDE SEQUENCE [LARGE SCALE GENOMIC DNA]</scope>
    <source>
        <strain evidence="2 3">NBRC 16267</strain>
    </source>
</reference>
<evidence type="ECO:0000313" key="2">
    <source>
        <dbReference type="EMBL" id="GES18899.1"/>
    </source>
</evidence>
<dbReference type="Proteomes" id="UP000377595">
    <property type="component" value="Unassembled WGS sequence"/>
</dbReference>
<keyword evidence="1" id="KW-0732">Signal</keyword>
<evidence type="ECO:0000256" key="1">
    <source>
        <dbReference type="SAM" id="SignalP"/>
    </source>
</evidence>
<gene>
    <name evidence="2" type="ORF">Aple_017940</name>
</gene>
<dbReference type="AlphaFoldDB" id="A0A5M3XFH8"/>
<proteinExistence type="predicted"/>
<comment type="caution">
    <text evidence="2">The sequence shown here is derived from an EMBL/GenBank/DDBJ whole genome shotgun (WGS) entry which is preliminary data.</text>
</comment>
<dbReference type="Pfam" id="PF03995">
    <property type="entry name" value="Inhibitor_I36"/>
    <property type="match status" value="1"/>
</dbReference>
<dbReference type="OrthoDB" id="5383213at2"/>
<keyword evidence="3" id="KW-1185">Reference proteome</keyword>
<protein>
    <recommendedName>
        <fullName evidence="4">Peptidase inhibitor family I36</fullName>
    </recommendedName>
</protein>
<evidence type="ECO:0000313" key="3">
    <source>
        <dbReference type="Proteomes" id="UP000377595"/>
    </source>
</evidence>
<dbReference type="EMBL" id="BLAF01000009">
    <property type="protein sequence ID" value="GES18899.1"/>
    <property type="molecule type" value="Genomic_DNA"/>
</dbReference>
<accession>A0A5M3XFH8</accession>